<evidence type="ECO:0000256" key="4">
    <source>
        <dbReference type="ARBA" id="ARBA00023163"/>
    </source>
</evidence>
<dbReference type="Gene3D" id="6.10.250.690">
    <property type="match status" value="1"/>
</dbReference>
<reference evidence="10 11" key="1">
    <citation type="submission" date="2020-08" db="EMBL/GenBank/DDBJ databases">
        <title>Genome public.</title>
        <authorList>
            <person name="Liu C."/>
            <person name="Sun Q."/>
        </authorList>
    </citation>
    <scope>NUCLEOTIDE SEQUENCE [LARGE SCALE GENOMIC DNA]</scope>
    <source>
        <strain evidence="10 11">NSJ-46</strain>
    </source>
</reference>
<gene>
    <name evidence="10" type="ORF">H8716_01635</name>
</gene>
<dbReference type="EMBL" id="JACRSZ010000001">
    <property type="protein sequence ID" value="MBC8571794.1"/>
    <property type="molecule type" value="Genomic_DNA"/>
</dbReference>
<evidence type="ECO:0000259" key="9">
    <source>
        <dbReference type="PROSITE" id="PS51755"/>
    </source>
</evidence>
<dbReference type="PROSITE" id="PS50110">
    <property type="entry name" value="RESPONSE_REGULATORY"/>
    <property type="match status" value="1"/>
</dbReference>
<dbReference type="InterPro" id="IPR011006">
    <property type="entry name" value="CheY-like_superfamily"/>
</dbReference>
<organism evidence="10 11">
    <name type="scientific">Jingyaoa shaoxingensis</name>
    <dbReference type="NCBI Taxonomy" id="2763671"/>
    <lineage>
        <taxon>Bacteria</taxon>
        <taxon>Bacillati</taxon>
        <taxon>Bacillota</taxon>
        <taxon>Clostridia</taxon>
        <taxon>Lachnospirales</taxon>
        <taxon>Lachnospiraceae</taxon>
        <taxon>Jingyaoa</taxon>
    </lineage>
</organism>
<feature type="DNA-binding region" description="OmpR/PhoB-type" evidence="7">
    <location>
        <begin position="129"/>
        <end position="228"/>
    </location>
</feature>
<proteinExistence type="predicted"/>
<keyword evidence="11" id="KW-1185">Reference proteome</keyword>
<keyword evidence="4" id="KW-0804">Transcription</keyword>
<dbReference type="PROSITE" id="PS51755">
    <property type="entry name" value="OMPR_PHOB"/>
    <property type="match status" value="1"/>
</dbReference>
<protein>
    <recommendedName>
        <fullName evidence="1">Stage 0 sporulation protein A homolog</fullName>
    </recommendedName>
</protein>
<dbReference type="InterPro" id="IPR016032">
    <property type="entry name" value="Sig_transdc_resp-reg_C-effctor"/>
</dbReference>
<dbReference type="SMART" id="SM00862">
    <property type="entry name" value="Trans_reg_C"/>
    <property type="match status" value="1"/>
</dbReference>
<feature type="modified residue" description="4-aspartylphosphate" evidence="6">
    <location>
        <position position="52"/>
    </location>
</feature>
<evidence type="ECO:0000256" key="7">
    <source>
        <dbReference type="PROSITE-ProRule" id="PRU01091"/>
    </source>
</evidence>
<accession>A0ABR7N5X5</accession>
<dbReference type="CDD" id="cd17574">
    <property type="entry name" value="REC_OmpR"/>
    <property type="match status" value="1"/>
</dbReference>
<evidence type="ECO:0000313" key="10">
    <source>
        <dbReference type="EMBL" id="MBC8571794.1"/>
    </source>
</evidence>
<dbReference type="SMART" id="SM00448">
    <property type="entry name" value="REC"/>
    <property type="match status" value="1"/>
</dbReference>
<comment type="function">
    <text evidence="5">May play the central regulatory role in sporulation. It may be an element of the effector pathway responsible for the activation of sporulation genes in response to nutritional stress. Spo0A may act in concert with spo0H (a sigma factor) to control the expression of some genes that are critical to the sporulation process.</text>
</comment>
<dbReference type="RefSeq" id="WP_249306734.1">
    <property type="nucleotide sequence ID" value="NZ_JACRSZ010000001.1"/>
</dbReference>
<dbReference type="SUPFAM" id="SSF52172">
    <property type="entry name" value="CheY-like"/>
    <property type="match status" value="1"/>
</dbReference>
<comment type="caution">
    <text evidence="10">The sequence shown here is derived from an EMBL/GenBank/DDBJ whole genome shotgun (WGS) entry which is preliminary data.</text>
</comment>
<dbReference type="SUPFAM" id="SSF46894">
    <property type="entry name" value="C-terminal effector domain of the bipartite response regulators"/>
    <property type="match status" value="1"/>
</dbReference>
<dbReference type="InterPro" id="IPR001867">
    <property type="entry name" value="OmpR/PhoB-type_DNA-bd"/>
</dbReference>
<feature type="domain" description="Response regulatory" evidence="8">
    <location>
        <begin position="3"/>
        <end position="116"/>
    </location>
</feature>
<evidence type="ECO:0000313" key="11">
    <source>
        <dbReference type="Proteomes" id="UP000657421"/>
    </source>
</evidence>
<dbReference type="InterPro" id="IPR001789">
    <property type="entry name" value="Sig_transdc_resp-reg_receiver"/>
</dbReference>
<feature type="domain" description="OmpR/PhoB-type" evidence="9">
    <location>
        <begin position="129"/>
        <end position="228"/>
    </location>
</feature>
<keyword evidence="3 7" id="KW-0238">DNA-binding</keyword>
<dbReference type="PANTHER" id="PTHR48111:SF2">
    <property type="entry name" value="RESPONSE REGULATOR SAER"/>
    <property type="match status" value="1"/>
</dbReference>
<dbReference type="InterPro" id="IPR036388">
    <property type="entry name" value="WH-like_DNA-bd_sf"/>
</dbReference>
<dbReference type="InterPro" id="IPR039420">
    <property type="entry name" value="WalR-like"/>
</dbReference>
<dbReference type="Pfam" id="PF00072">
    <property type="entry name" value="Response_reg"/>
    <property type="match status" value="1"/>
</dbReference>
<evidence type="ECO:0000256" key="3">
    <source>
        <dbReference type="ARBA" id="ARBA00023125"/>
    </source>
</evidence>
<dbReference type="PANTHER" id="PTHR48111">
    <property type="entry name" value="REGULATOR OF RPOS"/>
    <property type="match status" value="1"/>
</dbReference>
<evidence type="ECO:0000256" key="6">
    <source>
        <dbReference type="PROSITE-ProRule" id="PRU00169"/>
    </source>
</evidence>
<dbReference type="CDD" id="cd00383">
    <property type="entry name" value="trans_reg_C"/>
    <property type="match status" value="1"/>
</dbReference>
<dbReference type="Gene3D" id="1.10.10.10">
    <property type="entry name" value="Winged helix-like DNA-binding domain superfamily/Winged helix DNA-binding domain"/>
    <property type="match status" value="1"/>
</dbReference>
<name>A0ABR7N5X5_9FIRM</name>
<keyword evidence="6" id="KW-0597">Phosphoprotein</keyword>
<evidence type="ECO:0000256" key="2">
    <source>
        <dbReference type="ARBA" id="ARBA00023015"/>
    </source>
</evidence>
<evidence type="ECO:0000259" key="8">
    <source>
        <dbReference type="PROSITE" id="PS50110"/>
    </source>
</evidence>
<evidence type="ECO:0000256" key="5">
    <source>
        <dbReference type="ARBA" id="ARBA00024867"/>
    </source>
</evidence>
<dbReference type="Proteomes" id="UP000657421">
    <property type="component" value="Unassembled WGS sequence"/>
</dbReference>
<sequence length="232" mass="26458">MPNILICDDEKDIVNALKIYLSDPDYQIFEAYNGREAVELLDRQEIHLILMDIMMPQMDGITAMTKIREKSNIPIILLTAKSEDADKILGLNVGADDYITKPFHPLEVTARVKSQLRRYLKLGGGVQNSEVYTIGGIELRDKEKEVYVDGNQISLTPKEFEILKLFLANPGKVFSPKEIYAEVWKEKPIGTDNTVAVHIRHIREKIEINPAEPRYLKVVFGQGYKLEKGRKS</sequence>
<keyword evidence="2" id="KW-0805">Transcription regulation</keyword>
<dbReference type="Gene3D" id="3.40.50.2300">
    <property type="match status" value="1"/>
</dbReference>
<evidence type="ECO:0000256" key="1">
    <source>
        <dbReference type="ARBA" id="ARBA00018672"/>
    </source>
</evidence>
<dbReference type="Pfam" id="PF00486">
    <property type="entry name" value="Trans_reg_C"/>
    <property type="match status" value="1"/>
</dbReference>